<dbReference type="PANTHER" id="PTHR13887">
    <property type="entry name" value="GLUTATHIONE S-TRANSFERASE KAPPA"/>
    <property type="match status" value="1"/>
</dbReference>
<keyword evidence="4" id="KW-1015">Disulfide bond</keyword>
<dbReference type="AlphaFoldDB" id="A0A7C9UXW6"/>
<dbReference type="InterPro" id="IPR036249">
    <property type="entry name" value="Thioredoxin-like_sf"/>
</dbReference>
<reference evidence="8 9" key="1">
    <citation type="submission" date="2020-02" db="EMBL/GenBank/DDBJ databases">
        <authorList>
            <person name="Dziuba M."/>
            <person name="Kuznetsov B."/>
            <person name="Mardanov A."/>
            <person name="Ravin N."/>
            <person name="Grouzdev D."/>
        </authorList>
    </citation>
    <scope>NUCLEOTIDE SEQUENCE [LARGE SCALE GENOMIC DNA]</scope>
    <source>
        <strain evidence="8 9">SpK</strain>
    </source>
</reference>
<keyword evidence="3" id="KW-0560">Oxidoreductase</keyword>
<dbReference type="Proteomes" id="UP000480684">
    <property type="component" value="Unassembled WGS sequence"/>
</dbReference>
<dbReference type="Pfam" id="PF13462">
    <property type="entry name" value="Thioredoxin_4"/>
    <property type="match status" value="1"/>
</dbReference>
<dbReference type="Gene3D" id="3.40.30.10">
    <property type="entry name" value="Glutaredoxin"/>
    <property type="match status" value="1"/>
</dbReference>
<feature type="domain" description="Thioredoxin-like fold" evidence="7">
    <location>
        <begin position="35"/>
        <end position="200"/>
    </location>
</feature>
<evidence type="ECO:0000259" key="7">
    <source>
        <dbReference type="Pfam" id="PF13462"/>
    </source>
</evidence>
<accession>A0A7C9UXW6</accession>
<dbReference type="GO" id="GO:0016491">
    <property type="term" value="F:oxidoreductase activity"/>
    <property type="evidence" value="ECO:0007669"/>
    <property type="project" value="UniProtKB-KW"/>
</dbReference>
<organism evidence="8 9">
    <name type="scientific">Magnetospirillum aberrantis SpK</name>
    <dbReference type="NCBI Taxonomy" id="908842"/>
    <lineage>
        <taxon>Bacteria</taxon>
        <taxon>Pseudomonadati</taxon>
        <taxon>Pseudomonadota</taxon>
        <taxon>Alphaproteobacteria</taxon>
        <taxon>Rhodospirillales</taxon>
        <taxon>Rhodospirillaceae</taxon>
        <taxon>Magnetospirillum</taxon>
    </lineage>
</organism>
<feature type="chain" id="PRO_5028928307" evidence="6">
    <location>
        <begin position="23"/>
        <end position="204"/>
    </location>
</feature>
<feature type="signal peptide" evidence="6">
    <location>
        <begin position="1"/>
        <end position="22"/>
    </location>
</feature>
<evidence type="ECO:0000256" key="3">
    <source>
        <dbReference type="ARBA" id="ARBA00023002"/>
    </source>
</evidence>
<dbReference type="RefSeq" id="WP_163675889.1">
    <property type="nucleotide sequence ID" value="NZ_JAAIYP010000029.1"/>
</dbReference>
<comment type="similarity">
    <text evidence="1">Belongs to the thioredoxin family. DsbA subfamily.</text>
</comment>
<name>A0A7C9UXW6_9PROT</name>
<evidence type="ECO:0000256" key="5">
    <source>
        <dbReference type="ARBA" id="ARBA00023284"/>
    </source>
</evidence>
<proteinExistence type="inferred from homology"/>
<dbReference type="PANTHER" id="PTHR13887:SF14">
    <property type="entry name" value="DISULFIDE BOND FORMATION PROTEIN D"/>
    <property type="match status" value="1"/>
</dbReference>
<dbReference type="SUPFAM" id="SSF52833">
    <property type="entry name" value="Thioredoxin-like"/>
    <property type="match status" value="1"/>
</dbReference>
<dbReference type="EMBL" id="JAAIYP010000029">
    <property type="protein sequence ID" value="NFV79455.1"/>
    <property type="molecule type" value="Genomic_DNA"/>
</dbReference>
<keyword evidence="2 6" id="KW-0732">Signal</keyword>
<keyword evidence="5" id="KW-0676">Redox-active center</keyword>
<sequence>MGNVFSIAALVAGLVVAVAGNAAEPEKLWSSDQIEGRADAPVTIIEYSSYSCSYCANFERKTYPKLKKEWIATGKARLIHRFAPGDVGDLTAAVLTTCAARKSLNLRAPYYAKSEELAKLSGNEKIKEKRFLVFDVAAGAGMAVVDIKACLGDRSVAENIMGSLKEANEKYNLKGTPTFVINGETVEGDMPYDKFAAHLKAATK</sequence>
<keyword evidence="9" id="KW-1185">Reference proteome</keyword>
<evidence type="ECO:0000313" key="8">
    <source>
        <dbReference type="EMBL" id="NFV79455.1"/>
    </source>
</evidence>
<evidence type="ECO:0000256" key="1">
    <source>
        <dbReference type="ARBA" id="ARBA00005791"/>
    </source>
</evidence>
<gene>
    <name evidence="8" type="ORF">G4223_04945</name>
</gene>
<comment type="caution">
    <text evidence="8">The sequence shown here is derived from an EMBL/GenBank/DDBJ whole genome shotgun (WGS) entry which is preliminary data.</text>
</comment>
<evidence type="ECO:0000256" key="6">
    <source>
        <dbReference type="SAM" id="SignalP"/>
    </source>
</evidence>
<evidence type="ECO:0000256" key="4">
    <source>
        <dbReference type="ARBA" id="ARBA00023157"/>
    </source>
</evidence>
<evidence type="ECO:0000313" key="9">
    <source>
        <dbReference type="Proteomes" id="UP000480684"/>
    </source>
</evidence>
<evidence type="ECO:0000256" key="2">
    <source>
        <dbReference type="ARBA" id="ARBA00022729"/>
    </source>
</evidence>
<protein>
    <submittedName>
        <fullName evidence="8">Thioredoxin domain-containing protein</fullName>
    </submittedName>
</protein>
<dbReference type="InterPro" id="IPR012336">
    <property type="entry name" value="Thioredoxin-like_fold"/>
</dbReference>